<proteinExistence type="predicted"/>
<organism evidence="2 3">
    <name type="scientific">Splendidivirga corallicola</name>
    <dbReference type="NCBI Taxonomy" id="3051826"/>
    <lineage>
        <taxon>Bacteria</taxon>
        <taxon>Pseudomonadati</taxon>
        <taxon>Bacteroidota</taxon>
        <taxon>Cytophagia</taxon>
        <taxon>Cytophagales</taxon>
        <taxon>Splendidivirgaceae</taxon>
        <taxon>Splendidivirga</taxon>
    </lineage>
</organism>
<comment type="caution">
    <text evidence="2">The sequence shown here is derived from an EMBL/GenBank/DDBJ whole genome shotgun (WGS) entry which is preliminary data.</text>
</comment>
<keyword evidence="2" id="KW-0326">Glycosidase</keyword>
<dbReference type="PANTHER" id="PTHR12654">
    <property type="entry name" value="BILE ACID BETA-GLUCOSIDASE-RELATED"/>
    <property type="match status" value="1"/>
</dbReference>
<evidence type="ECO:0000313" key="3">
    <source>
        <dbReference type="Proteomes" id="UP001172082"/>
    </source>
</evidence>
<sequence length="230" mass="25770">MNNKKSLMKIGKPGIFGIFTTLQLILTSFTLTFGQENDRLSDRGAPEVLNGSQLKYIGMPIGGLASGQVYLGGDGQLWYWDVFNINRIDPQNPGAGDKFYLNPMTQDRRFEQGFAIRINKEITSIARSLNNDGFSDITFRGEYPIGKVNYKDANFPVSVSLEAFTPFIPTDFESSGFPAVIMEYQLKNKTDKTLELEIMGWLQNTANYFTAEGTSGKHINKIIKSEDVLH</sequence>
<dbReference type="InterPro" id="IPR052566">
    <property type="entry name" value="Non-lysos_glucosylceramidase"/>
</dbReference>
<feature type="domain" description="Glycosyl-hydrolase family 116 N-terminal" evidence="1">
    <location>
        <begin position="58"/>
        <end position="227"/>
    </location>
</feature>
<dbReference type="Pfam" id="PF12215">
    <property type="entry name" value="Glyco_hydr_116N"/>
    <property type="match status" value="1"/>
</dbReference>
<evidence type="ECO:0000259" key="1">
    <source>
        <dbReference type="Pfam" id="PF12215"/>
    </source>
</evidence>
<gene>
    <name evidence="2" type="ORF">QQ008_22975</name>
</gene>
<dbReference type="Proteomes" id="UP001172082">
    <property type="component" value="Unassembled WGS sequence"/>
</dbReference>
<dbReference type="PANTHER" id="PTHR12654:SF0">
    <property type="entry name" value="NON-LYSOSOMAL GLUCOSYLCERAMIDASE"/>
    <property type="match status" value="1"/>
</dbReference>
<keyword evidence="2" id="KW-0378">Hydrolase</keyword>
<keyword evidence="3" id="KW-1185">Reference proteome</keyword>
<reference evidence="2" key="1">
    <citation type="submission" date="2023-06" db="EMBL/GenBank/DDBJ databases">
        <title>Genomic of Parafulvivirga corallium.</title>
        <authorList>
            <person name="Wang G."/>
        </authorList>
    </citation>
    <scope>NUCLEOTIDE SEQUENCE</scope>
    <source>
        <strain evidence="2">BMA10</strain>
    </source>
</reference>
<name>A0ABT8KU32_9BACT</name>
<dbReference type="GO" id="GO:0016798">
    <property type="term" value="F:hydrolase activity, acting on glycosyl bonds"/>
    <property type="evidence" value="ECO:0007669"/>
    <property type="project" value="UniProtKB-KW"/>
</dbReference>
<protein>
    <submittedName>
        <fullName evidence="2">GH116 family glycosyl-hydrolase</fullName>
        <ecNumber evidence="2">3.2.1.-</ecNumber>
    </submittedName>
</protein>
<evidence type="ECO:0000313" key="2">
    <source>
        <dbReference type="EMBL" id="MDN5204274.1"/>
    </source>
</evidence>
<dbReference type="InterPro" id="IPR024462">
    <property type="entry name" value="GH116_N"/>
</dbReference>
<accession>A0ABT8KU32</accession>
<dbReference type="EMBL" id="JAUJEA010000010">
    <property type="protein sequence ID" value="MDN5204274.1"/>
    <property type="molecule type" value="Genomic_DNA"/>
</dbReference>
<dbReference type="RefSeq" id="WP_346754299.1">
    <property type="nucleotide sequence ID" value="NZ_JAUJEA010000010.1"/>
</dbReference>
<dbReference type="EC" id="3.2.1.-" evidence="2"/>